<evidence type="ECO:0000313" key="13">
    <source>
        <dbReference type="EMBL" id="MCU4718848.1"/>
    </source>
</evidence>
<reference evidence="14" key="1">
    <citation type="submission" date="2023-02" db="EMBL/GenBank/DDBJ databases">
        <title>Enrichment on poylsaccharides allowed isolation of novel metabolic and taxonomic groups of Haloarchaea.</title>
        <authorList>
            <person name="Sorokin D.Y."/>
            <person name="Elcheninov A.G."/>
            <person name="Khizhniak T.V."/>
            <person name="Kolganova T.V."/>
            <person name="Kublanov I.V."/>
        </authorList>
    </citation>
    <scope>NUCLEOTIDE SEQUENCE</scope>
    <source>
        <strain evidence="13 15">HArc-curdl5-1</strain>
        <strain evidence="14">HArc-curdl7</strain>
    </source>
</reference>
<feature type="binding site" evidence="8">
    <location>
        <begin position="155"/>
        <end position="157"/>
    </location>
    <ligand>
        <name>D-glyceraldehyde 3-phosphate</name>
        <dbReference type="ChEBI" id="CHEBI:59776"/>
    </ligand>
</feature>
<feature type="binding site" evidence="8">
    <location>
        <begin position="214"/>
        <end position="215"/>
    </location>
    <ligand>
        <name>D-glyceraldehyde 3-phosphate</name>
        <dbReference type="ChEBI" id="CHEBI:59776"/>
    </ligand>
</feature>
<evidence type="ECO:0000313" key="16">
    <source>
        <dbReference type="Proteomes" id="UP001209746"/>
    </source>
</evidence>
<dbReference type="EMBL" id="JAOPKC010000016">
    <property type="protein sequence ID" value="MCU4718848.1"/>
    <property type="molecule type" value="Genomic_DNA"/>
</dbReference>
<organism evidence="14 16">
    <name type="scientific">Halapricum hydrolyticum</name>
    <dbReference type="NCBI Taxonomy" id="2979991"/>
    <lineage>
        <taxon>Archaea</taxon>
        <taxon>Methanobacteriati</taxon>
        <taxon>Methanobacteriota</taxon>
        <taxon>Stenosarchaea group</taxon>
        <taxon>Halobacteria</taxon>
        <taxon>Halobacteriales</taxon>
        <taxon>Haloarculaceae</taxon>
        <taxon>Halapricum</taxon>
    </lineage>
</organism>
<name>A0AAE3LIF3_9EURY</name>
<evidence type="ECO:0000313" key="14">
    <source>
        <dbReference type="EMBL" id="MCU4727874.1"/>
    </source>
</evidence>
<dbReference type="RefSeq" id="WP_315909602.1">
    <property type="nucleotide sequence ID" value="NZ_JAOPKC010000016.1"/>
</dbReference>
<dbReference type="FunFam" id="3.30.360.10:FF:000002">
    <property type="entry name" value="Glyceraldehyde-3-phosphate dehydrogenase"/>
    <property type="match status" value="1"/>
</dbReference>
<evidence type="ECO:0000256" key="9">
    <source>
        <dbReference type="PIRSR" id="PIRSR000149-3"/>
    </source>
</evidence>
<feature type="binding site" evidence="8">
    <location>
        <position position="186"/>
    </location>
    <ligand>
        <name>D-glyceraldehyde 3-phosphate</name>
        <dbReference type="ChEBI" id="CHEBI:59776"/>
    </ligand>
</feature>
<evidence type="ECO:0000256" key="8">
    <source>
        <dbReference type="PIRSR" id="PIRSR000149-2"/>
    </source>
</evidence>
<dbReference type="AlphaFoldDB" id="A0AAE3LIF3"/>
<evidence type="ECO:0000256" key="11">
    <source>
        <dbReference type="RuleBase" id="RU000397"/>
    </source>
</evidence>
<evidence type="ECO:0000256" key="4">
    <source>
        <dbReference type="ARBA" id="ARBA00023002"/>
    </source>
</evidence>
<dbReference type="InterPro" id="IPR020831">
    <property type="entry name" value="GlycerAld/Erythrose_P_DH"/>
</dbReference>
<keyword evidence="9" id="KW-0547">Nucleotide-binding</keyword>
<evidence type="ECO:0000256" key="6">
    <source>
        <dbReference type="ARBA" id="ARBA00048853"/>
    </source>
</evidence>
<accession>A0AAE3LIF3</accession>
<dbReference type="InterPro" id="IPR036291">
    <property type="entry name" value="NAD(P)-bd_dom_sf"/>
</dbReference>
<dbReference type="GO" id="GO:0050661">
    <property type="term" value="F:NADP binding"/>
    <property type="evidence" value="ECO:0007669"/>
    <property type="project" value="InterPro"/>
</dbReference>
<sequence>MSASDTVRIGINGFGRIGRCTFRAALNNDDVEIVGINDVMSFEQMEYLSKYDTTLGNLPYDVSLDGDTLSVGENDISLYNIQSPEELPWDDLDVDVAIESTGIFRTKDEASAHLDAGADKALISAPPKGDKPVPQFVYGVNHDEYDGEDIVSGASCTTNSVSPPMYVLLEEFGVNAAEMTTIHAYTGSQNIVDGPKSKTRRGRAAAENIVPTTTGASTATTDILPDLKGKFEAMAIRVPTPSGSITEIVADLEGNPSAEEINDAMREYANGELEGAMGATDDEIVSRDILGWEYGSCVDLKQTSTVEGGDLAKIFAWYDNEMGYTAQMMRLAEYIA</sequence>
<dbReference type="SMART" id="SM00846">
    <property type="entry name" value="Gp_dh_N"/>
    <property type="match status" value="1"/>
</dbReference>
<dbReference type="InterPro" id="IPR006424">
    <property type="entry name" value="Glyceraldehyde-3-P_DH_1"/>
</dbReference>
<comment type="catalytic activity">
    <reaction evidence="6">
        <text>D-glyceraldehyde 3-phosphate + phosphate + NAD(+) = (2R)-3-phospho-glyceroyl phosphate + NADH + H(+)</text>
        <dbReference type="Rhea" id="RHEA:10300"/>
        <dbReference type="ChEBI" id="CHEBI:15378"/>
        <dbReference type="ChEBI" id="CHEBI:43474"/>
        <dbReference type="ChEBI" id="CHEBI:57540"/>
        <dbReference type="ChEBI" id="CHEBI:57604"/>
        <dbReference type="ChEBI" id="CHEBI:57945"/>
        <dbReference type="ChEBI" id="CHEBI:59776"/>
        <dbReference type="EC" id="1.2.1.59"/>
    </reaction>
</comment>
<evidence type="ECO:0000313" key="15">
    <source>
        <dbReference type="Proteomes" id="UP001208186"/>
    </source>
</evidence>
<feature type="binding site" evidence="8">
    <location>
        <position position="237"/>
    </location>
    <ligand>
        <name>D-glyceraldehyde 3-phosphate</name>
        <dbReference type="ChEBI" id="CHEBI:59776"/>
    </ligand>
</feature>
<evidence type="ECO:0000256" key="7">
    <source>
        <dbReference type="PIRSR" id="PIRSR000149-1"/>
    </source>
</evidence>
<dbReference type="PIRSF" id="PIRSF000149">
    <property type="entry name" value="GAP_DH"/>
    <property type="match status" value="1"/>
</dbReference>
<feature type="active site" description="Nucleophile" evidence="7">
    <location>
        <position position="156"/>
    </location>
</feature>
<keyword evidence="15" id="KW-1185">Reference proteome</keyword>
<dbReference type="GO" id="GO:0043891">
    <property type="term" value="F:glyceraldehyde-3-phosphate dehydrogenase [NAD(P)+] (phosphorylating) activity"/>
    <property type="evidence" value="ECO:0007669"/>
    <property type="project" value="UniProtKB-EC"/>
</dbReference>
<dbReference type="InterPro" id="IPR020828">
    <property type="entry name" value="GlycerAld_3-P_DH_NAD(P)-bd"/>
</dbReference>
<dbReference type="FunFam" id="3.40.50.720:FF:000001">
    <property type="entry name" value="Glyceraldehyde-3-phosphate dehydrogenase"/>
    <property type="match status" value="1"/>
</dbReference>
<comment type="similarity">
    <text evidence="1 11">Belongs to the glyceraldehyde-3-phosphate dehydrogenase family.</text>
</comment>
<dbReference type="NCBIfam" id="TIGR01534">
    <property type="entry name" value="GAPDH-I"/>
    <property type="match status" value="1"/>
</dbReference>
<feature type="site" description="Activates thiol group during catalysis" evidence="10">
    <location>
        <position position="183"/>
    </location>
</feature>
<dbReference type="Proteomes" id="UP001208186">
    <property type="component" value="Unassembled WGS sequence"/>
</dbReference>
<dbReference type="EMBL" id="JAOPKD010000015">
    <property type="protein sequence ID" value="MCU4727874.1"/>
    <property type="molecule type" value="Genomic_DNA"/>
</dbReference>
<gene>
    <name evidence="14" type="primary">gap</name>
    <name evidence="14" type="ORF">OB914_13000</name>
    <name evidence="13" type="ORF">OB916_12375</name>
</gene>
<keyword evidence="3" id="KW-0521">NADP</keyword>
<evidence type="ECO:0000256" key="5">
    <source>
        <dbReference type="ARBA" id="ARBA00048067"/>
    </source>
</evidence>
<evidence type="ECO:0000256" key="1">
    <source>
        <dbReference type="ARBA" id="ARBA00007406"/>
    </source>
</evidence>
<dbReference type="PRINTS" id="PR00078">
    <property type="entry name" value="G3PDHDRGNASE"/>
</dbReference>
<evidence type="ECO:0000256" key="2">
    <source>
        <dbReference type="ARBA" id="ARBA00013024"/>
    </source>
</evidence>
<dbReference type="Gene3D" id="3.40.50.720">
    <property type="entry name" value="NAD(P)-binding Rossmann-like Domain"/>
    <property type="match status" value="1"/>
</dbReference>
<feature type="binding site" evidence="9">
    <location>
        <position position="124"/>
    </location>
    <ligand>
        <name>NAD(+)</name>
        <dbReference type="ChEBI" id="CHEBI:57540"/>
    </ligand>
</feature>
<dbReference type="PANTHER" id="PTHR43148">
    <property type="entry name" value="GLYCERALDEHYDE-3-PHOSPHATE DEHYDROGENASE 2"/>
    <property type="match status" value="1"/>
</dbReference>
<dbReference type="InterPro" id="IPR020829">
    <property type="entry name" value="GlycerAld_3-P_DH_cat"/>
</dbReference>
<dbReference type="SUPFAM" id="SSF55347">
    <property type="entry name" value="Glyceraldehyde-3-phosphate dehydrogenase-like, C-terminal domain"/>
    <property type="match status" value="1"/>
</dbReference>
<dbReference type="EC" id="1.2.1.59" evidence="2"/>
<dbReference type="SUPFAM" id="SSF51735">
    <property type="entry name" value="NAD(P)-binding Rossmann-fold domains"/>
    <property type="match status" value="1"/>
</dbReference>
<dbReference type="Gene3D" id="3.30.360.10">
    <property type="entry name" value="Dihydrodipicolinate Reductase, domain 2"/>
    <property type="match status" value="1"/>
</dbReference>
<dbReference type="CDD" id="cd05214">
    <property type="entry name" value="GAPDH_I_N"/>
    <property type="match status" value="1"/>
</dbReference>
<feature type="domain" description="Glyceraldehyde 3-phosphate dehydrogenase NAD(P) binding" evidence="12">
    <location>
        <begin position="7"/>
        <end position="156"/>
    </location>
</feature>
<keyword evidence="9" id="KW-0520">NAD</keyword>
<dbReference type="GO" id="GO:0006006">
    <property type="term" value="P:glucose metabolic process"/>
    <property type="evidence" value="ECO:0007669"/>
    <property type="project" value="InterPro"/>
</dbReference>
<evidence type="ECO:0000256" key="3">
    <source>
        <dbReference type="ARBA" id="ARBA00022857"/>
    </source>
</evidence>
<keyword evidence="4" id="KW-0560">Oxidoreductase</keyword>
<evidence type="ECO:0000259" key="12">
    <source>
        <dbReference type="SMART" id="SM00846"/>
    </source>
</evidence>
<proteinExistence type="inferred from homology"/>
<protein>
    <recommendedName>
        <fullName evidence="2">glyceraldehyde-3-phosphate dehydrogenase (NAD(P)(+)) (phosphorylating)</fullName>
        <ecNumber evidence="2">1.2.1.59</ecNumber>
    </recommendedName>
</protein>
<feature type="binding site" evidence="9">
    <location>
        <position position="38"/>
    </location>
    <ligand>
        <name>NAD(+)</name>
        <dbReference type="ChEBI" id="CHEBI:57540"/>
    </ligand>
</feature>
<comment type="catalytic activity">
    <reaction evidence="5">
        <text>D-glyceraldehyde 3-phosphate + phosphate + NADP(+) = (2R)-3-phospho-glyceroyl phosphate + NADPH + H(+)</text>
        <dbReference type="Rhea" id="RHEA:10296"/>
        <dbReference type="ChEBI" id="CHEBI:15378"/>
        <dbReference type="ChEBI" id="CHEBI:43474"/>
        <dbReference type="ChEBI" id="CHEBI:57604"/>
        <dbReference type="ChEBI" id="CHEBI:57783"/>
        <dbReference type="ChEBI" id="CHEBI:58349"/>
        <dbReference type="ChEBI" id="CHEBI:59776"/>
        <dbReference type="EC" id="1.2.1.59"/>
    </reaction>
</comment>
<dbReference type="Pfam" id="PF02800">
    <property type="entry name" value="Gp_dh_C"/>
    <property type="match status" value="1"/>
</dbReference>
<comment type="caution">
    <text evidence="14">The sequence shown here is derived from an EMBL/GenBank/DDBJ whole genome shotgun (WGS) entry which is preliminary data.</text>
</comment>
<feature type="binding site" evidence="9">
    <location>
        <begin position="16"/>
        <end position="17"/>
    </location>
    <ligand>
        <name>NAD(+)</name>
        <dbReference type="ChEBI" id="CHEBI:57540"/>
    </ligand>
</feature>
<dbReference type="Proteomes" id="UP001209746">
    <property type="component" value="Unassembled WGS sequence"/>
</dbReference>
<dbReference type="Pfam" id="PF00044">
    <property type="entry name" value="Gp_dh_N"/>
    <property type="match status" value="1"/>
</dbReference>
<feature type="binding site" evidence="9">
    <location>
        <position position="320"/>
    </location>
    <ligand>
        <name>NAD(+)</name>
        <dbReference type="ChEBI" id="CHEBI:57540"/>
    </ligand>
</feature>
<dbReference type="GO" id="GO:0051287">
    <property type="term" value="F:NAD binding"/>
    <property type="evidence" value="ECO:0007669"/>
    <property type="project" value="InterPro"/>
</dbReference>
<evidence type="ECO:0000256" key="10">
    <source>
        <dbReference type="PIRSR" id="PIRSR000149-4"/>
    </source>
</evidence>